<keyword evidence="2" id="KW-0121">Carboxypeptidase</keyword>
<dbReference type="InterPro" id="IPR001563">
    <property type="entry name" value="Peptidase_S10"/>
</dbReference>
<reference evidence="3" key="1">
    <citation type="submission" date="2021-01" db="EMBL/GenBank/DDBJ databases">
        <authorList>
            <person name="Corre E."/>
            <person name="Pelletier E."/>
            <person name="Niang G."/>
            <person name="Scheremetjew M."/>
            <person name="Finn R."/>
            <person name="Kale V."/>
            <person name="Holt S."/>
            <person name="Cochrane G."/>
            <person name="Meng A."/>
            <person name="Brown T."/>
            <person name="Cohen L."/>
        </authorList>
    </citation>
    <scope>NUCLEOTIDE SEQUENCE</scope>
    <source>
        <strain evidence="3">PLY182g</strain>
    </source>
</reference>
<dbReference type="EC" id="3.4.16.-" evidence="2"/>
<keyword evidence="2" id="KW-0378">Hydrolase</keyword>
<sequence length="511" mass="56611">MVALLCFLSSALAAPAADEVTSLPGWDGPLPSKMYSGYVNTSAVAGLPMQVHYWYMESEGSPASDPTIMWTNGGPGASSMFGVLVELGPLLLNENSLATPEFKATGVPTLYYNEHGWSKLGNLLMFDWAPPVGFSYCNNDPTGDGFACGTWDDERMANVSYAALAAWYDKFPERQSNPLYLTGESYAGVYVPKLAQQILWHDAPTVRPQFKGFAVGDGCLGTESGVCGRGNGPWWHILFLYGHHQFSSQLFDSIVDKCGMQYLKYSGTADDPVGCSAALGRVNDEVGGYFGYALYDDCIYQEGVRRRRRLSAIGRAQESIEFHVDSLTVATGGTVPKRGHLWGGAVNDYVCGGGPAEHFWVDHPDVRKALHVPLDSYFYDSDGGGPYQPSEKNLIPFYQHVAKETDLRVIVYNGDTDPSINSFEAANWTSHLSFEPTQTWRPWTLDACLRMGGYVTRYEKDRFDFLTIRGSGHMVPQFKPEAAYEFLRTWLNGEEYKRYNRSCTAPPRPVV</sequence>
<evidence type="ECO:0000313" key="3">
    <source>
        <dbReference type="EMBL" id="CAD8608630.1"/>
    </source>
</evidence>
<dbReference type="EMBL" id="HBEY01025281">
    <property type="protein sequence ID" value="CAD8608630.1"/>
    <property type="molecule type" value="Transcribed_RNA"/>
</dbReference>
<dbReference type="InterPro" id="IPR018202">
    <property type="entry name" value="Ser_caboxypep_ser_AS"/>
</dbReference>
<accession>A0A7S0Q1M2</accession>
<dbReference type="PANTHER" id="PTHR11802:SF201">
    <property type="entry name" value="CARBOXYPEPTIDASE"/>
    <property type="match status" value="1"/>
</dbReference>
<dbReference type="InterPro" id="IPR033124">
    <property type="entry name" value="Ser_caboxypep_his_AS"/>
</dbReference>
<dbReference type="SUPFAM" id="SSF53474">
    <property type="entry name" value="alpha/beta-Hydrolases"/>
    <property type="match status" value="1"/>
</dbReference>
<keyword evidence="2" id="KW-0645">Protease</keyword>
<dbReference type="Gene3D" id="3.40.50.12670">
    <property type="match status" value="1"/>
</dbReference>
<dbReference type="PROSITE" id="PS00560">
    <property type="entry name" value="CARBOXYPEPT_SER_HIS"/>
    <property type="match status" value="1"/>
</dbReference>
<proteinExistence type="inferred from homology"/>
<dbReference type="Pfam" id="PF00450">
    <property type="entry name" value="Peptidase_S10"/>
    <property type="match status" value="1"/>
</dbReference>
<protein>
    <recommendedName>
        <fullName evidence="2">Carboxypeptidase</fullName>
        <ecNumber evidence="2">3.4.16.-</ecNumber>
    </recommendedName>
</protein>
<evidence type="ECO:0000256" key="2">
    <source>
        <dbReference type="RuleBase" id="RU361156"/>
    </source>
</evidence>
<dbReference type="InterPro" id="IPR029058">
    <property type="entry name" value="AB_hydrolase_fold"/>
</dbReference>
<organism evidence="3">
    <name type="scientific">Coccolithus braarudii</name>
    <dbReference type="NCBI Taxonomy" id="221442"/>
    <lineage>
        <taxon>Eukaryota</taxon>
        <taxon>Haptista</taxon>
        <taxon>Haptophyta</taxon>
        <taxon>Prymnesiophyceae</taxon>
        <taxon>Coccolithales</taxon>
        <taxon>Coccolithaceae</taxon>
        <taxon>Coccolithus</taxon>
    </lineage>
</organism>
<dbReference type="PROSITE" id="PS00131">
    <property type="entry name" value="CARBOXYPEPT_SER_SER"/>
    <property type="match status" value="1"/>
</dbReference>
<name>A0A7S0Q1M2_9EUKA</name>
<dbReference type="Gene3D" id="3.40.50.1820">
    <property type="entry name" value="alpha/beta hydrolase"/>
    <property type="match status" value="1"/>
</dbReference>
<dbReference type="PANTHER" id="PTHR11802">
    <property type="entry name" value="SERINE PROTEASE FAMILY S10 SERINE CARBOXYPEPTIDASE"/>
    <property type="match status" value="1"/>
</dbReference>
<dbReference type="GO" id="GO:0004185">
    <property type="term" value="F:serine-type carboxypeptidase activity"/>
    <property type="evidence" value="ECO:0007669"/>
    <property type="project" value="UniProtKB-UniRule"/>
</dbReference>
<comment type="similarity">
    <text evidence="1 2">Belongs to the peptidase S10 family.</text>
</comment>
<dbReference type="PRINTS" id="PR00724">
    <property type="entry name" value="CRBOXYPTASEC"/>
</dbReference>
<gene>
    <name evidence="3" type="ORF">CPEL01642_LOCUS12008</name>
</gene>
<dbReference type="GO" id="GO:0006508">
    <property type="term" value="P:proteolysis"/>
    <property type="evidence" value="ECO:0007669"/>
    <property type="project" value="UniProtKB-KW"/>
</dbReference>
<dbReference type="AlphaFoldDB" id="A0A7S0Q1M2"/>
<evidence type="ECO:0000256" key="1">
    <source>
        <dbReference type="ARBA" id="ARBA00009431"/>
    </source>
</evidence>